<keyword evidence="4" id="KW-1185">Reference proteome</keyword>
<dbReference type="Proteomes" id="UP000465622">
    <property type="component" value="Chromosome"/>
</dbReference>
<keyword evidence="1" id="KW-0732">Signal</keyword>
<evidence type="ECO:0000313" key="4">
    <source>
        <dbReference type="Proteomes" id="UP000465622"/>
    </source>
</evidence>
<feature type="signal peptide" evidence="1">
    <location>
        <begin position="1"/>
        <end position="27"/>
    </location>
</feature>
<accession>A0AAI8XNI8</accession>
<dbReference type="Proteomes" id="UP001241092">
    <property type="component" value="Chromosome"/>
</dbReference>
<dbReference type="EMBL" id="AP022567">
    <property type="protein sequence ID" value="BBX32488.1"/>
    <property type="molecule type" value="Genomic_DNA"/>
</dbReference>
<dbReference type="EMBL" id="AP027452">
    <property type="protein sequence ID" value="BDY28843.1"/>
    <property type="molecule type" value="Genomic_DNA"/>
</dbReference>
<gene>
    <name evidence="3" type="ORF">hbim_02779</name>
    <name evidence="2" type="ORF">MMAGJ_17700</name>
</gene>
<protein>
    <recommendedName>
        <fullName evidence="6">Secreted protein</fullName>
    </recommendedName>
</protein>
<reference evidence="2" key="2">
    <citation type="submission" date="2020-02" db="EMBL/GenBank/DDBJ databases">
        <authorList>
            <person name="Matsumoto Y."/>
            <person name="Motooka D."/>
            <person name="Nakamura S."/>
        </authorList>
    </citation>
    <scope>NUCLEOTIDE SEQUENCE</scope>
    <source>
        <strain evidence="2">JCM 12375</strain>
    </source>
</reference>
<sequence>MIRRLSLFGLLGLAIPFAVSTAPPAAAECVNAGGSTVCAQGTVRGGGPEPPTAGPYVPYPCEYDWYCQGGGLDIIIGGGDIDWGRPGRPGR</sequence>
<name>A0AAI8XNI8_MYCME</name>
<feature type="chain" id="PRO_5042479430" description="Secreted protein" evidence="1">
    <location>
        <begin position="28"/>
        <end position="91"/>
    </location>
</feature>
<reference evidence="2 4" key="1">
    <citation type="journal article" date="2019" name="Emerg. Microbes Infect.">
        <title>Comprehensive subspecies identification of 175 nontuberculous mycobacteria species based on 7547 genomic profiles.</title>
        <authorList>
            <person name="Matsumoto Y."/>
            <person name="Kinjo T."/>
            <person name="Motooka D."/>
            <person name="Nabeya D."/>
            <person name="Jung N."/>
            <person name="Uechi K."/>
            <person name="Horii T."/>
            <person name="Iida T."/>
            <person name="Fujita J."/>
            <person name="Nakamura S."/>
        </authorList>
    </citation>
    <scope>NUCLEOTIDE SEQUENCE [LARGE SCALE GENOMIC DNA]</scope>
    <source>
        <strain evidence="2 4">JCM 12375</strain>
    </source>
</reference>
<evidence type="ECO:0008006" key="6">
    <source>
        <dbReference type="Google" id="ProtNLM"/>
    </source>
</evidence>
<dbReference type="AlphaFoldDB" id="A0AAI8XNI8"/>
<evidence type="ECO:0000313" key="3">
    <source>
        <dbReference type="EMBL" id="BDY28843.1"/>
    </source>
</evidence>
<organism evidence="3 5">
    <name type="scientific">Mycolicibacterium mageritense</name>
    <name type="common">Mycobacterium mageritense</name>
    <dbReference type="NCBI Taxonomy" id="53462"/>
    <lineage>
        <taxon>Bacteria</taxon>
        <taxon>Bacillati</taxon>
        <taxon>Actinomycetota</taxon>
        <taxon>Actinomycetes</taxon>
        <taxon>Mycobacteriales</taxon>
        <taxon>Mycobacteriaceae</taxon>
        <taxon>Mycolicibacterium</taxon>
    </lineage>
</organism>
<evidence type="ECO:0000256" key="1">
    <source>
        <dbReference type="SAM" id="SignalP"/>
    </source>
</evidence>
<evidence type="ECO:0000313" key="5">
    <source>
        <dbReference type="Proteomes" id="UP001241092"/>
    </source>
</evidence>
<dbReference type="RefSeq" id="WP_051578719.1">
    <property type="nucleotide sequence ID" value="NZ_AP022567.1"/>
</dbReference>
<proteinExistence type="predicted"/>
<reference evidence="3" key="3">
    <citation type="submission" date="2023-03" db="EMBL/GenBank/DDBJ databases">
        <title>Draft genome sequence of a Mycolicibacterium mageritense strain H4_3_1 isolated from a hybrid biological-inorganic system reactor.</title>
        <authorList>
            <person name="Feng X."/>
            <person name="Kazama D."/>
            <person name="Sato K."/>
            <person name="Kobayashi H."/>
        </authorList>
    </citation>
    <scope>NUCLEOTIDE SEQUENCE</scope>
    <source>
        <strain evidence="3">H4_3_1</strain>
    </source>
</reference>
<evidence type="ECO:0000313" key="2">
    <source>
        <dbReference type="EMBL" id="BBX32488.1"/>
    </source>
</evidence>